<dbReference type="Pfam" id="PF04055">
    <property type="entry name" value="Radical_SAM"/>
    <property type="match status" value="1"/>
</dbReference>
<gene>
    <name evidence="6" type="ORF">ACG5V6_07085</name>
</gene>
<evidence type="ECO:0000313" key="6">
    <source>
        <dbReference type="EMBL" id="MFH0247975.1"/>
    </source>
</evidence>
<dbReference type="PROSITE" id="PS51918">
    <property type="entry name" value="RADICAL_SAM"/>
    <property type="match status" value="1"/>
</dbReference>
<evidence type="ECO:0000256" key="3">
    <source>
        <dbReference type="ARBA" id="ARBA00023004"/>
    </source>
</evidence>
<comment type="caution">
    <text evidence="6">The sequence shown here is derived from an EMBL/GenBank/DDBJ whole genome shotgun (WGS) entry which is preliminary data.</text>
</comment>
<proteinExistence type="predicted"/>
<dbReference type="Gene3D" id="3.20.20.70">
    <property type="entry name" value="Aldolase class I"/>
    <property type="match status" value="1"/>
</dbReference>
<name>A0ABW7HRD0_9ACTN</name>
<dbReference type="EMBL" id="JBIHMK010000017">
    <property type="protein sequence ID" value="MFH0247975.1"/>
    <property type="molecule type" value="Genomic_DNA"/>
</dbReference>
<keyword evidence="4" id="KW-0411">Iron-sulfur</keyword>
<keyword evidence="7" id="KW-1185">Reference proteome</keyword>
<protein>
    <submittedName>
        <fullName evidence="6">Radical SAM protein</fullName>
    </submittedName>
</protein>
<dbReference type="InterPro" id="IPR013785">
    <property type="entry name" value="Aldolase_TIM"/>
</dbReference>
<evidence type="ECO:0000256" key="1">
    <source>
        <dbReference type="ARBA" id="ARBA00022691"/>
    </source>
</evidence>
<dbReference type="InterPro" id="IPR007197">
    <property type="entry name" value="rSAM"/>
</dbReference>
<dbReference type="CDD" id="cd01335">
    <property type="entry name" value="Radical_SAM"/>
    <property type="match status" value="1"/>
</dbReference>
<evidence type="ECO:0000313" key="7">
    <source>
        <dbReference type="Proteomes" id="UP001607069"/>
    </source>
</evidence>
<keyword evidence="1" id="KW-0949">S-adenosyl-L-methionine</keyword>
<sequence>MPDRNVDLLWALRSPCNLGCTYCYFGTIEEHRDRPALEVGRLSHLSRTDLGLPEIAAFVATLADSPVRRIFLAGGEPLIWPPVLEIVEEIKRGGVEVVLCTNGIPLGRDAVARRIVELGVDAVSVSLDADTAAVNDRYRPARNRKDGFDQVLAGVENLLRRRAEAGGQGPRIGLYAAIGRHNITAINTVPRLAADLGLDYFVPQPVSLAPDHALHDELCLRPDDIERVRAELDRLWRSRPVALPDASYPDRFVAAVTPGAPSRVAACFGGTFLHFIQPDGSVWDCPSALRIAATEPDRRRSIAGRTAAELFAHDGACGGCALFSADCVSMWPLTGFGSFLPGGVR</sequence>
<evidence type="ECO:0000256" key="2">
    <source>
        <dbReference type="ARBA" id="ARBA00022723"/>
    </source>
</evidence>
<dbReference type="InterPro" id="IPR050377">
    <property type="entry name" value="Radical_SAM_PqqE_MftC-like"/>
</dbReference>
<keyword evidence="2" id="KW-0479">Metal-binding</keyword>
<evidence type="ECO:0000256" key="4">
    <source>
        <dbReference type="ARBA" id="ARBA00023014"/>
    </source>
</evidence>
<dbReference type="Proteomes" id="UP001607069">
    <property type="component" value="Unassembled WGS sequence"/>
</dbReference>
<dbReference type="RefSeq" id="WP_279951326.1">
    <property type="nucleotide sequence ID" value="NZ_BAABEN010000031.1"/>
</dbReference>
<reference evidence="6 7" key="1">
    <citation type="submission" date="2024-10" db="EMBL/GenBank/DDBJ databases">
        <authorList>
            <person name="Cho J.-C."/>
        </authorList>
    </citation>
    <scope>NUCLEOTIDE SEQUENCE [LARGE SCALE GENOMIC DNA]</scope>
    <source>
        <strain evidence="6 7">KCTC29696</strain>
    </source>
</reference>
<dbReference type="PANTHER" id="PTHR11228:SF34">
    <property type="entry name" value="TUNGSTEN-CONTAINING ALDEHYDE FERREDOXIN OXIDOREDUCTASE COFACTOR MODIFYING PROTEIN"/>
    <property type="match status" value="1"/>
</dbReference>
<dbReference type="InterPro" id="IPR058240">
    <property type="entry name" value="rSAM_sf"/>
</dbReference>
<dbReference type="PANTHER" id="PTHR11228">
    <property type="entry name" value="RADICAL SAM DOMAIN PROTEIN"/>
    <property type="match status" value="1"/>
</dbReference>
<accession>A0ABW7HRD0</accession>
<dbReference type="SUPFAM" id="SSF102114">
    <property type="entry name" value="Radical SAM enzymes"/>
    <property type="match status" value="1"/>
</dbReference>
<dbReference type="SFLD" id="SFLDS00029">
    <property type="entry name" value="Radical_SAM"/>
    <property type="match status" value="1"/>
</dbReference>
<feature type="domain" description="Radical SAM core" evidence="5">
    <location>
        <begin position="1"/>
        <end position="245"/>
    </location>
</feature>
<evidence type="ECO:0000259" key="5">
    <source>
        <dbReference type="PROSITE" id="PS51918"/>
    </source>
</evidence>
<organism evidence="6 7">
    <name type="scientific">Streptomyces chitinivorans</name>
    <dbReference type="NCBI Taxonomy" id="1257027"/>
    <lineage>
        <taxon>Bacteria</taxon>
        <taxon>Bacillati</taxon>
        <taxon>Actinomycetota</taxon>
        <taxon>Actinomycetes</taxon>
        <taxon>Kitasatosporales</taxon>
        <taxon>Streptomycetaceae</taxon>
        <taxon>Streptomyces</taxon>
    </lineage>
</organism>
<dbReference type="InterPro" id="IPR006638">
    <property type="entry name" value="Elp3/MiaA/NifB-like_rSAM"/>
</dbReference>
<dbReference type="SFLD" id="SFLDG01067">
    <property type="entry name" value="SPASM/twitch_domain_containing"/>
    <property type="match status" value="1"/>
</dbReference>
<keyword evidence="3" id="KW-0408">Iron</keyword>
<dbReference type="SMART" id="SM00729">
    <property type="entry name" value="Elp3"/>
    <property type="match status" value="1"/>
</dbReference>